<evidence type="ECO:0000313" key="1">
    <source>
        <dbReference type="EMBL" id="SVA16958.1"/>
    </source>
</evidence>
<dbReference type="EMBL" id="UINC01004802">
    <property type="protein sequence ID" value="SVA16958.1"/>
    <property type="molecule type" value="Genomic_DNA"/>
</dbReference>
<reference evidence="1" key="1">
    <citation type="submission" date="2018-05" db="EMBL/GenBank/DDBJ databases">
        <authorList>
            <person name="Lanie J.A."/>
            <person name="Ng W.-L."/>
            <person name="Kazmierczak K.M."/>
            <person name="Andrzejewski T.M."/>
            <person name="Davidsen T.M."/>
            <person name="Wayne K.J."/>
            <person name="Tettelin H."/>
            <person name="Glass J.I."/>
            <person name="Rusch D."/>
            <person name="Podicherti R."/>
            <person name="Tsui H.-C.T."/>
            <person name="Winkler M.E."/>
        </authorList>
    </citation>
    <scope>NUCLEOTIDE SEQUENCE</scope>
</reference>
<accession>A0A381TN38</accession>
<feature type="non-terminal residue" evidence="1">
    <location>
        <position position="1"/>
    </location>
</feature>
<protein>
    <submittedName>
        <fullName evidence="1">Uncharacterized protein</fullName>
    </submittedName>
</protein>
<proteinExistence type="predicted"/>
<sequence>VVEVLGKAVTVVFHQLDGNPLDVCWPDLTHAAAAPAPHINMLRNETP</sequence>
<dbReference type="AlphaFoldDB" id="A0A381TN38"/>
<gene>
    <name evidence="1" type="ORF">METZ01_LOCUS69812</name>
</gene>
<name>A0A381TN38_9ZZZZ</name>
<organism evidence="1">
    <name type="scientific">marine metagenome</name>
    <dbReference type="NCBI Taxonomy" id="408172"/>
    <lineage>
        <taxon>unclassified sequences</taxon>
        <taxon>metagenomes</taxon>
        <taxon>ecological metagenomes</taxon>
    </lineage>
</organism>